<dbReference type="GO" id="GO:0016787">
    <property type="term" value="F:hydrolase activity"/>
    <property type="evidence" value="ECO:0007669"/>
    <property type="project" value="UniProtKB-KW"/>
</dbReference>
<sequence>MILRLMRLFSLAFVETAVERARRGPARPTWSFGFEWVVRFLRRDFIDMLDWPYPKVRADLDARRYPDKAVRRVQRTRDTLGGVPAVWFEPARAAARGVVLYLHGGSYLFGSTTTHADVMARLALASGARVVGIDYRLAPEHPYPAQRDDALAAFDALVERGHTPGEIALAGDSAGGNLALVAQLALRDRGQQARCAVLISPWLDLTASSASTRENDPTDYGTREGLVRQARDFAGAIPLDDPRLSPLHARLDGLGSLFIQVGEAERLHDEGLALARRAREAGVDVTLDVLRDMPHNGPVLAEYHPEGARGAETLGSYLRTCLSEASRTAGPPASSGRLGDGASASGA</sequence>
<dbReference type="Proteomes" id="UP000238348">
    <property type="component" value="Chromosome"/>
</dbReference>
<dbReference type="Gene3D" id="3.40.50.1820">
    <property type="entry name" value="alpha/beta hydrolase"/>
    <property type="match status" value="1"/>
</dbReference>
<dbReference type="InterPro" id="IPR013094">
    <property type="entry name" value="AB_hydrolase_3"/>
</dbReference>
<dbReference type="InterPro" id="IPR033140">
    <property type="entry name" value="Lipase_GDXG_put_SER_AS"/>
</dbReference>
<accession>A0A2L0FBV5</accession>
<evidence type="ECO:0000259" key="5">
    <source>
        <dbReference type="Pfam" id="PF07859"/>
    </source>
</evidence>
<feature type="domain" description="Alpha/beta hydrolase fold-3" evidence="5">
    <location>
        <begin position="99"/>
        <end position="296"/>
    </location>
</feature>
<dbReference type="InterPro" id="IPR050300">
    <property type="entry name" value="GDXG_lipolytic_enzyme"/>
</dbReference>
<protein>
    <submittedName>
        <fullName evidence="6">Esterase</fullName>
    </submittedName>
</protein>
<evidence type="ECO:0000256" key="4">
    <source>
        <dbReference type="SAM" id="MobiDB-lite"/>
    </source>
</evidence>
<feature type="region of interest" description="Disordered" evidence="4">
    <location>
        <begin position="326"/>
        <end position="347"/>
    </location>
</feature>
<proteinExistence type="inferred from homology"/>
<evidence type="ECO:0000256" key="1">
    <source>
        <dbReference type="ARBA" id="ARBA00010515"/>
    </source>
</evidence>
<organism evidence="6 7">
    <name type="scientific">Sorangium cellulosum</name>
    <name type="common">Polyangium cellulosum</name>
    <dbReference type="NCBI Taxonomy" id="56"/>
    <lineage>
        <taxon>Bacteria</taxon>
        <taxon>Pseudomonadati</taxon>
        <taxon>Myxococcota</taxon>
        <taxon>Polyangia</taxon>
        <taxon>Polyangiales</taxon>
        <taxon>Polyangiaceae</taxon>
        <taxon>Sorangium</taxon>
    </lineage>
</organism>
<evidence type="ECO:0000313" key="6">
    <source>
        <dbReference type="EMBL" id="AUX49088.1"/>
    </source>
</evidence>
<evidence type="ECO:0000313" key="7">
    <source>
        <dbReference type="Proteomes" id="UP000238348"/>
    </source>
</evidence>
<dbReference type="InterPro" id="IPR002168">
    <property type="entry name" value="Lipase_GDXG_HIS_AS"/>
</dbReference>
<comment type="similarity">
    <text evidence="1">Belongs to the 'GDXG' lipolytic enzyme family.</text>
</comment>
<evidence type="ECO:0000256" key="3">
    <source>
        <dbReference type="PROSITE-ProRule" id="PRU10038"/>
    </source>
</evidence>
<keyword evidence="2" id="KW-0378">Hydrolase</keyword>
<reference evidence="6 7" key="1">
    <citation type="submission" date="2015-09" db="EMBL/GenBank/DDBJ databases">
        <title>Sorangium comparison.</title>
        <authorList>
            <person name="Zaburannyi N."/>
            <person name="Bunk B."/>
            <person name="Overmann J."/>
            <person name="Mueller R."/>
        </authorList>
    </citation>
    <scope>NUCLEOTIDE SEQUENCE [LARGE SCALE GENOMIC DNA]</scope>
    <source>
        <strain evidence="6 7">So ce26</strain>
    </source>
</reference>
<dbReference type="AlphaFoldDB" id="A0A2L0FBV5"/>
<dbReference type="InterPro" id="IPR029058">
    <property type="entry name" value="AB_hydrolase_fold"/>
</dbReference>
<feature type="active site" evidence="3">
    <location>
        <position position="173"/>
    </location>
</feature>
<dbReference type="SUPFAM" id="SSF53474">
    <property type="entry name" value="alpha/beta-Hydrolases"/>
    <property type="match status" value="1"/>
</dbReference>
<dbReference type="Pfam" id="PF07859">
    <property type="entry name" value="Abhydrolase_3"/>
    <property type="match status" value="1"/>
</dbReference>
<dbReference type="PANTHER" id="PTHR48081:SF8">
    <property type="entry name" value="ALPHA_BETA HYDROLASE FOLD-3 DOMAIN-CONTAINING PROTEIN-RELATED"/>
    <property type="match status" value="1"/>
</dbReference>
<gene>
    <name evidence="6" type="ORF">SOCE26_106330</name>
</gene>
<evidence type="ECO:0000256" key="2">
    <source>
        <dbReference type="ARBA" id="ARBA00022801"/>
    </source>
</evidence>
<dbReference type="PANTHER" id="PTHR48081">
    <property type="entry name" value="AB HYDROLASE SUPERFAMILY PROTEIN C4A8.06C"/>
    <property type="match status" value="1"/>
</dbReference>
<dbReference type="PROSITE" id="PS01174">
    <property type="entry name" value="LIPASE_GDXG_SER"/>
    <property type="match status" value="1"/>
</dbReference>
<dbReference type="PROSITE" id="PS01173">
    <property type="entry name" value="LIPASE_GDXG_HIS"/>
    <property type="match status" value="1"/>
</dbReference>
<dbReference type="EMBL" id="CP012673">
    <property type="protein sequence ID" value="AUX49088.1"/>
    <property type="molecule type" value="Genomic_DNA"/>
</dbReference>
<name>A0A2L0FBV5_SORCE</name>